<organism evidence="5">
    <name type="scientific">Eucalyptus grandis</name>
    <name type="common">Flooded gum</name>
    <dbReference type="NCBI Taxonomy" id="71139"/>
    <lineage>
        <taxon>Eukaryota</taxon>
        <taxon>Viridiplantae</taxon>
        <taxon>Streptophyta</taxon>
        <taxon>Embryophyta</taxon>
        <taxon>Tracheophyta</taxon>
        <taxon>Spermatophyta</taxon>
        <taxon>Magnoliopsida</taxon>
        <taxon>eudicotyledons</taxon>
        <taxon>Gunneridae</taxon>
        <taxon>Pentapetalae</taxon>
        <taxon>rosids</taxon>
        <taxon>malvids</taxon>
        <taxon>Myrtales</taxon>
        <taxon>Myrtaceae</taxon>
        <taxon>Myrtoideae</taxon>
        <taxon>Eucalypteae</taxon>
        <taxon>Eucalyptus</taxon>
    </lineage>
</organism>
<proteinExistence type="predicted"/>
<dbReference type="Pfam" id="PF16845">
    <property type="entry name" value="SQAPI"/>
    <property type="match status" value="1"/>
</dbReference>
<accession>A0A059CFR4</accession>
<keyword evidence="2" id="KW-0789">Thiol protease inhibitor</keyword>
<sequence length="117" mass="12954">MRPQILLLALFLAVIPLSAIAAIGPDIAGGIWEPIKDLKNEHIIAIAEFAVADFNRKSHAGVVLKDIRGGDSAAGDSDYRYLLHLNVEQPPSCYKAVVLEYNWLHHWEVLSFDSETC</sequence>
<dbReference type="GO" id="GO:0004869">
    <property type="term" value="F:cysteine-type endopeptidase inhibitor activity"/>
    <property type="evidence" value="ECO:0007669"/>
    <property type="project" value="UniProtKB-KW"/>
</dbReference>
<dbReference type="PANTHER" id="PTHR47364">
    <property type="entry name" value="CYSTEINE PROTEINASE INHIBITOR 5"/>
    <property type="match status" value="1"/>
</dbReference>
<feature type="domain" description="Cystatin" evidence="4">
    <location>
        <begin position="35"/>
        <end position="113"/>
    </location>
</feature>
<dbReference type="PANTHER" id="PTHR47364:SF2">
    <property type="entry name" value="CYSTEINE PROTEINASE INHIBITOR 5"/>
    <property type="match status" value="1"/>
</dbReference>
<keyword evidence="1" id="KW-0646">Protease inhibitor</keyword>
<dbReference type="InterPro" id="IPR046350">
    <property type="entry name" value="Cystatin_sf"/>
</dbReference>
<feature type="chain" id="PRO_5018744172" description="Cystatin domain-containing protein" evidence="3">
    <location>
        <begin position="22"/>
        <end position="117"/>
    </location>
</feature>
<dbReference type="Gramene" id="KCW77084">
    <property type="protein sequence ID" value="KCW77084"/>
    <property type="gene ID" value="EUGRSUZ_D01425"/>
</dbReference>
<keyword evidence="3" id="KW-0732">Signal</keyword>
<name>A0A059CFR4_EUCGR</name>
<reference evidence="5" key="1">
    <citation type="submission" date="2013-07" db="EMBL/GenBank/DDBJ databases">
        <title>The genome of Eucalyptus grandis.</title>
        <authorList>
            <person name="Schmutz J."/>
            <person name="Hayes R."/>
            <person name="Myburg A."/>
            <person name="Tuskan G."/>
            <person name="Grattapaglia D."/>
            <person name="Rokhsar D.S."/>
        </authorList>
    </citation>
    <scope>NUCLEOTIDE SEQUENCE</scope>
    <source>
        <tissue evidence="5">Leaf extractions</tissue>
    </source>
</reference>
<protein>
    <recommendedName>
        <fullName evidence="4">Cystatin domain-containing protein</fullName>
    </recommendedName>
</protein>
<dbReference type="InParanoid" id="A0A059CFR4"/>
<evidence type="ECO:0000259" key="4">
    <source>
        <dbReference type="Pfam" id="PF16845"/>
    </source>
</evidence>
<dbReference type="SUPFAM" id="SSF54403">
    <property type="entry name" value="Cystatin/monellin"/>
    <property type="match status" value="1"/>
</dbReference>
<evidence type="ECO:0000256" key="1">
    <source>
        <dbReference type="ARBA" id="ARBA00022690"/>
    </source>
</evidence>
<evidence type="ECO:0000256" key="2">
    <source>
        <dbReference type="ARBA" id="ARBA00022704"/>
    </source>
</evidence>
<dbReference type="eggNOG" id="ENOG502R26B">
    <property type="taxonomic scope" value="Eukaryota"/>
</dbReference>
<gene>
    <name evidence="5" type="ORF">EUGRSUZ_D01425</name>
</gene>
<dbReference type="InterPro" id="IPR000010">
    <property type="entry name" value="Cystatin_dom"/>
</dbReference>
<dbReference type="Gene3D" id="3.10.450.10">
    <property type="match status" value="1"/>
</dbReference>
<dbReference type="AlphaFoldDB" id="A0A059CFR4"/>
<evidence type="ECO:0000313" key="5">
    <source>
        <dbReference type="EMBL" id="KCW77084.1"/>
    </source>
</evidence>
<evidence type="ECO:0000256" key="3">
    <source>
        <dbReference type="SAM" id="SignalP"/>
    </source>
</evidence>
<dbReference type="EMBL" id="KK198756">
    <property type="protein sequence ID" value="KCW77084.1"/>
    <property type="molecule type" value="Genomic_DNA"/>
</dbReference>
<feature type="signal peptide" evidence="3">
    <location>
        <begin position="1"/>
        <end position="21"/>
    </location>
</feature>